<dbReference type="OrthoDB" id="74545at2759"/>
<keyword evidence="3" id="KW-1185">Reference proteome</keyword>
<evidence type="ECO:0000313" key="3">
    <source>
        <dbReference type="Proteomes" id="UP000024837"/>
    </source>
</evidence>
<sequence length="984" mass="113251">MDNTRTSTEGVNAIAETRTLVTAVKLRELYLKKKQCEEHLLPILNQIEKAATEKEKLQVLVDENADRSSRYYGAILDRSSTAPDLFSMARIDPTISDGMFEQQRIGAEEKIRRLLRKSQYASLFGSIFNEWMNFEGKVDQLDDEGDGVKTPRSDDESATNLSQGPTGRPEKQVQKAELESIIFESDPKAKPQEFLQYLEHLFRRTEGDAKKPARFSQLNLESDNEDDVVGNDAKDDDPDGDLDYQNYLSDYGTRFETVTLRKLRGTMGRFSGSFRKSVTLNVVDVKQSIHGLISGELLTEAKKAACKEILLSNVILDEIAMVLTSRLREIENWKYSEPSIQLNFRRHLNGKYRCYADESLLDAIFLQWIGVKWGIELRRVLGILHNSSLWLRPVGQINGARQEVRKVMLPREAQAHAIPIEQHEDAYMKEFFLTLLPESLYDFRAYNEDGEGADEEKKDNEKIRRARNEELKQKLLQRILIDREYSEAVSPGETFTVAQADAFRFAQSQSHEIILALMEFIGVTNHWLQFFRTFLRLPARFEPGGEVRESKRGVPISHPLGLVFGELQLFFMEFAVNRATGGTLQMFRMHDDLWWWGADERQCERAWETIQTYSALTGTNWNLDKSGCVKISSQPEQSNTKASSILPTGEISWGFIKLGTDGTWKIKQDEVEKHIKEMKLQMESQKSILGIIGAYNRYMKFFVRNFGKPCNAFGKQHVEQMISAVTKIHSSLFPSHDGNVLSYISSLIASRFGDEFSGPVLHAWLLAPVTNGGLGVRNVLFDLGPVLRAYELAEGIYERAKRTETVFEPQNFKQCLKKDRHEYELARESWLESLQSKNVAWEREFPDEWFDGMEAWLKSTSNSGSRYLRRKPHPFMTFEEFILGRRIYFGYWGDVWKGMSENPKHTERFQFPTVINTALLDCSYATNGWLKRDYSSNDPYWRSWLLSFGEGFLTAFGDFTIAQEAELPVAMIEVYTNLKTKWDQ</sequence>
<dbReference type="Proteomes" id="UP000024837">
    <property type="component" value="Unassembled WGS sequence"/>
</dbReference>
<evidence type="ECO:0000256" key="1">
    <source>
        <dbReference type="SAM" id="MobiDB-lite"/>
    </source>
</evidence>
<organism evidence="2 3">
    <name type="scientific">Drechslerella stenobrocha 248</name>
    <dbReference type="NCBI Taxonomy" id="1043628"/>
    <lineage>
        <taxon>Eukaryota</taxon>
        <taxon>Fungi</taxon>
        <taxon>Dikarya</taxon>
        <taxon>Ascomycota</taxon>
        <taxon>Pezizomycotina</taxon>
        <taxon>Orbiliomycetes</taxon>
        <taxon>Orbiliales</taxon>
        <taxon>Orbiliaceae</taxon>
        <taxon>Drechslerella</taxon>
    </lineage>
</organism>
<accession>W7HU47</accession>
<dbReference type="EMBL" id="KI966408">
    <property type="protein sequence ID" value="EWC47701.1"/>
    <property type="molecule type" value="Genomic_DNA"/>
</dbReference>
<feature type="region of interest" description="Disordered" evidence="1">
    <location>
        <begin position="212"/>
        <end position="241"/>
    </location>
</feature>
<dbReference type="HOGENOM" id="CLU_008952_0_0_1"/>
<evidence type="ECO:0000313" key="2">
    <source>
        <dbReference type="EMBL" id="EWC47701.1"/>
    </source>
</evidence>
<protein>
    <recommendedName>
        <fullName evidence="4">Reverse transcriptase domain-containing protein</fullName>
    </recommendedName>
</protein>
<dbReference type="PANTHER" id="PTHR37015:SF2">
    <property type="entry name" value="REVERSE TRANSCRIPTASE DOMAIN-CONTAINING PROTEIN"/>
    <property type="match status" value="1"/>
</dbReference>
<feature type="compositionally biased region" description="Acidic residues" evidence="1">
    <location>
        <begin position="222"/>
        <end position="241"/>
    </location>
</feature>
<evidence type="ECO:0008006" key="4">
    <source>
        <dbReference type="Google" id="ProtNLM"/>
    </source>
</evidence>
<reference evidence="2 3" key="1">
    <citation type="submission" date="2013-05" db="EMBL/GenBank/DDBJ databases">
        <title>Drechslerella stenobrocha genome reveals carnivorous origination and mechanical trapping mechanism of predatory fungi.</title>
        <authorList>
            <person name="Liu X."/>
            <person name="Zhang W."/>
            <person name="Liu K."/>
        </authorList>
    </citation>
    <scope>NUCLEOTIDE SEQUENCE [LARGE SCALE GENOMIC DNA]</scope>
    <source>
        <strain evidence="2 3">248</strain>
    </source>
</reference>
<proteinExistence type="predicted"/>
<feature type="region of interest" description="Disordered" evidence="1">
    <location>
        <begin position="142"/>
        <end position="175"/>
    </location>
</feature>
<gene>
    <name evidence="2" type="ORF">DRE_02901</name>
</gene>
<dbReference type="AlphaFoldDB" id="W7HU47"/>
<dbReference type="PANTHER" id="PTHR37015">
    <property type="entry name" value="REVERSE TRANSCRIPTASE DOMAIN-CONTAINING PROTEIN"/>
    <property type="match status" value="1"/>
</dbReference>
<name>W7HU47_9PEZI</name>
<feature type="compositionally biased region" description="Basic and acidic residues" evidence="1">
    <location>
        <begin position="142"/>
        <end position="155"/>
    </location>
</feature>